<sequence length="149" mass="17424">MQTAIRITGLTHGTEVPPYHLRQQGKEPAGPGRGLFIARQSINANQSIHNQWRRRTHPPSSLMVVLLAWNYRFEVESKWTPACWMFPVPALMEYFVSWVFRTVREISQRDDLRLTSYCTVSLGPFGDNYTEYEKPVADMSEQRDRPLFY</sequence>
<proteinExistence type="predicted"/>
<dbReference type="EMBL" id="KZ825320">
    <property type="protein sequence ID" value="RAH49025.1"/>
    <property type="molecule type" value="Genomic_DNA"/>
</dbReference>
<name>A0ACD1GIG1_9EURO</name>
<gene>
    <name evidence="1" type="ORF">BO95DRAFT_24620</name>
</gene>
<organism evidence="1 2">
    <name type="scientific">Aspergillus brunneoviolaceus CBS 621.78</name>
    <dbReference type="NCBI Taxonomy" id="1450534"/>
    <lineage>
        <taxon>Eukaryota</taxon>
        <taxon>Fungi</taxon>
        <taxon>Dikarya</taxon>
        <taxon>Ascomycota</taxon>
        <taxon>Pezizomycotina</taxon>
        <taxon>Eurotiomycetes</taxon>
        <taxon>Eurotiomycetidae</taxon>
        <taxon>Eurotiales</taxon>
        <taxon>Aspergillaceae</taxon>
        <taxon>Aspergillus</taxon>
        <taxon>Aspergillus subgen. Circumdati</taxon>
    </lineage>
</organism>
<evidence type="ECO:0000313" key="2">
    <source>
        <dbReference type="Proteomes" id="UP000249057"/>
    </source>
</evidence>
<dbReference type="Proteomes" id="UP000249057">
    <property type="component" value="Unassembled WGS sequence"/>
</dbReference>
<protein>
    <submittedName>
        <fullName evidence="1">Uncharacterized protein</fullName>
    </submittedName>
</protein>
<reference evidence="1" key="1">
    <citation type="submission" date="2018-02" db="EMBL/GenBank/DDBJ databases">
        <title>The genomes of Aspergillus section Nigri reveals drivers in fungal speciation.</title>
        <authorList>
            <consortium name="DOE Joint Genome Institute"/>
            <person name="Vesth T.C."/>
            <person name="Nybo J."/>
            <person name="Theobald S."/>
            <person name="Brandl J."/>
            <person name="Frisvad J.C."/>
            <person name="Nielsen K.F."/>
            <person name="Lyhne E.K."/>
            <person name="Kogle M.E."/>
            <person name="Kuo A."/>
            <person name="Riley R."/>
            <person name="Clum A."/>
            <person name="Nolan M."/>
            <person name="Lipzen A."/>
            <person name="Salamov A."/>
            <person name="Henrissat B."/>
            <person name="Wiebenga A."/>
            <person name="De vries R.P."/>
            <person name="Grigoriev I.V."/>
            <person name="Mortensen U.H."/>
            <person name="Andersen M.R."/>
            <person name="Baker S.E."/>
        </authorList>
    </citation>
    <scope>NUCLEOTIDE SEQUENCE</scope>
    <source>
        <strain evidence="1">CBS 621.78</strain>
    </source>
</reference>
<accession>A0ACD1GIG1</accession>
<keyword evidence="2" id="KW-1185">Reference proteome</keyword>
<evidence type="ECO:0000313" key="1">
    <source>
        <dbReference type="EMBL" id="RAH49025.1"/>
    </source>
</evidence>